<dbReference type="InterPro" id="IPR011993">
    <property type="entry name" value="PH-like_dom_sf"/>
</dbReference>
<dbReference type="PANTHER" id="PTHR12845">
    <property type="entry name" value="GUANINE NUCLEOTIDE EXCHANGE FACTOR"/>
    <property type="match status" value="1"/>
</dbReference>
<dbReference type="InterPro" id="IPR047271">
    <property type="entry name" value="Ephexin-like"/>
</dbReference>
<reference evidence="3" key="1">
    <citation type="submission" date="2020-07" db="EMBL/GenBank/DDBJ databases">
        <title>The High-quality genome of the commercially important snow crab, Chionoecetes opilio.</title>
        <authorList>
            <person name="Jeong J.-H."/>
            <person name="Ryu S."/>
        </authorList>
    </citation>
    <scope>NUCLEOTIDE SEQUENCE</scope>
    <source>
        <strain evidence="3">MADBK_172401_WGS</strain>
        <tissue evidence="3">Digestive gland</tissue>
    </source>
</reference>
<dbReference type="GO" id="GO:0005085">
    <property type="term" value="F:guanyl-nucleotide exchange factor activity"/>
    <property type="evidence" value="ECO:0007669"/>
    <property type="project" value="InterPro"/>
</dbReference>
<evidence type="ECO:0000313" key="4">
    <source>
        <dbReference type="Proteomes" id="UP000770661"/>
    </source>
</evidence>
<evidence type="ECO:0000259" key="2">
    <source>
        <dbReference type="PROSITE" id="PS50010"/>
    </source>
</evidence>
<dbReference type="CDD" id="cd01221">
    <property type="entry name" value="PH_ephexin"/>
    <property type="match status" value="1"/>
</dbReference>
<dbReference type="PANTHER" id="PTHR12845:SF5">
    <property type="entry name" value="EPHEXIN, ISOFORM D"/>
    <property type="match status" value="1"/>
</dbReference>
<dbReference type="InterPro" id="IPR035899">
    <property type="entry name" value="DBL_dom_sf"/>
</dbReference>
<evidence type="ECO:0000256" key="1">
    <source>
        <dbReference type="SAM" id="Coils"/>
    </source>
</evidence>
<dbReference type="SUPFAM" id="SSF48065">
    <property type="entry name" value="DBL homology domain (DH-domain)"/>
    <property type="match status" value="1"/>
</dbReference>
<dbReference type="PROSITE" id="PS50010">
    <property type="entry name" value="DH_2"/>
    <property type="match status" value="1"/>
</dbReference>
<dbReference type="InterPro" id="IPR047270">
    <property type="entry name" value="PH_ephexin"/>
</dbReference>
<dbReference type="InterPro" id="IPR000219">
    <property type="entry name" value="DH_dom"/>
</dbReference>
<gene>
    <name evidence="3" type="primary">ARHGEF16</name>
    <name evidence="3" type="ORF">GWK47_046405</name>
</gene>
<feature type="coiled-coil region" evidence="1">
    <location>
        <begin position="473"/>
        <end position="503"/>
    </location>
</feature>
<dbReference type="InterPro" id="IPR001849">
    <property type="entry name" value="PH_domain"/>
</dbReference>
<dbReference type="SUPFAM" id="SSF50044">
    <property type="entry name" value="SH3-domain"/>
    <property type="match status" value="1"/>
</dbReference>
<feature type="domain" description="DH" evidence="2">
    <location>
        <begin position="35"/>
        <end position="228"/>
    </location>
</feature>
<name>A0A8J4Y6A7_CHIOP</name>
<dbReference type="Gene3D" id="2.30.30.40">
    <property type="entry name" value="SH3 Domains"/>
    <property type="match status" value="1"/>
</dbReference>
<dbReference type="OrthoDB" id="27593at2759"/>
<keyword evidence="4" id="KW-1185">Reference proteome</keyword>
<protein>
    <submittedName>
        <fullName evidence="3">Rho guanine nucleotide exchange factor 16</fullName>
    </submittedName>
</protein>
<comment type="caution">
    <text evidence="3">The sequence shown here is derived from an EMBL/GenBank/DDBJ whole genome shotgun (WGS) entry which is preliminary data.</text>
</comment>
<dbReference type="EMBL" id="JACEEZ010011076">
    <property type="protein sequence ID" value="KAG0721482.1"/>
    <property type="molecule type" value="Genomic_DNA"/>
</dbReference>
<proteinExistence type="predicted"/>
<dbReference type="Gene3D" id="2.30.29.30">
    <property type="entry name" value="Pleckstrin-homology domain (PH domain)/Phosphotyrosine-binding domain (PTB)"/>
    <property type="match status" value="1"/>
</dbReference>
<sequence>MELVTPVDGRRTLWCELPEVMNSGLLSQISGQERKIQEAMFEMITSEASYLRSLNVLVTHFVQCRDFIDEGEDAVLSRRERHILFSDILPGETCCQEVLGAVLADLEKRWQESVKISNIADIICKHANNHFQVYVKYCSNQVYQDRTLKELKENNPRFLEVLNMLESSPVCQSLAMHSFLMLPMQRITRLPLLVDAIFHRLEHNTPVWHEYKVALATLTKIVAECNEGARRMERMEEMLILSRQLDFREVKAIPLLSASRWLVKKGELTRLTWRENDGKLTFGKRISKCTLYFFLFTDLLVVTKKKRVIYGGIDAIVLELDTADKFPGRILDGNKNLLIMTMLQNHENKTVEMIVSCPMESDRTRWVEAVTPRSSDNPDERIYEEWDCPQVQAIHPYVGKQADELSLEASDVVNVLKKMSDANHVEGVAVTRRLVPRGAHQGPGARVVPREVHVEISSTHVRARNLRQRYRLLAISGSILDELKKEKERYEKEERKKDRRRTLTIMEVISSQGQPIS</sequence>
<dbReference type="InterPro" id="IPR036028">
    <property type="entry name" value="SH3-like_dom_sf"/>
</dbReference>
<accession>A0A8J4Y6A7</accession>
<dbReference type="Pfam" id="PF00621">
    <property type="entry name" value="RhoGEF"/>
    <property type="match status" value="1"/>
</dbReference>
<dbReference type="Proteomes" id="UP000770661">
    <property type="component" value="Unassembled WGS sequence"/>
</dbReference>
<dbReference type="Gene3D" id="1.20.900.10">
    <property type="entry name" value="Dbl homology (DH) domain"/>
    <property type="match status" value="1"/>
</dbReference>
<dbReference type="SMART" id="SM00233">
    <property type="entry name" value="PH"/>
    <property type="match status" value="1"/>
</dbReference>
<organism evidence="3 4">
    <name type="scientific">Chionoecetes opilio</name>
    <name type="common">Atlantic snow crab</name>
    <name type="synonym">Cancer opilio</name>
    <dbReference type="NCBI Taxonomy" id="41210"/>
    <lineage>
        <taxon>Eukaryota</taxon>
        <taxon>Metazoa</taxon>
        <taxon>Ecdysozoa</taxon>
        <taxon>Arthropoda</taxon>
        <taxon>Crustacea</taxon>
        <taxon>Multicrustacea</taxon>
        <taxon>Malacostraca</taxon>
        <taxon>Eumalacostraca</taxon>
        <taxon>Eucarida</taxon>
        <taxon>Decapoda</taxon>
        <taxon>Pleocyemata</taxon>
        <taxon>Brachyura</taxon>
        <taxon>Eubrachyura</taxon>
        <taxon>Majoidea</taxon>
        <taxon>Majidae</taxon>
        <taxon>Chionoecetes</taxon>
    </lineage>
</organism>
<keyword evidence="1" id="KW-0175">Coiled coil</keyword>
<dbReference type="CDD" id="cd00160">
    <property type="entry name" value="RhoGEF"/>
    <property type="match status" value="1"/>
</dbReference>
<dbReference type="AlphaFoldDB" id="A0A8J4Y6A7"/>
<dbReference type="SUPFAM" id="SSF50729">
    <property type="entry name" value="PH domain-like"/>
    <property type="match status" value="1"/>
</dbReference>
<dbReference type="SMART" id="SM00325">
    <property type="entry name" value="RhoGEF"/>
    <property type="match status" value="1"/>
</dbReference>
<evidence type="ECO:0000313" key="3">
    <source>
        <dbReference type="EMBL" id="KAG0721482.1"/>
    </source>
</evidence>